<dbReference type="NCBIfam" id="TIGR00254">
    <property type="entry name" value="GGDEF"/>
    <property type="match status" value="1"/>
</dbReference>
<feature type="transmembrane region" description="Helical" evidence="1">
    <location>
        <begin position="308"/>
        <end position="326"/>
    </location>
</feature>
<dbReference type="PROSITE" id="PS50887">
    <property type="entry name" value="GGDEF"/>
    <property type="match status" value="1"/>
</dbReference>
<keyword evidence="1" id="KW-0472">Membrane</keyword>
<protein>
    <submittedName>
        <fullName evidence="4">GGDEF-domain containing protein</fullName>
    </submittedName>
</protein>
<reference evidence="4 5" key="1">
    <citation type="submission" date="2020-03" db="EMBL/GenBank/DDBJ databases">
        <title>Whole genome shotgun sequence of Phytohabitans rumicis NBRC 108638.</title>
        <authorList>
            <person name="Komaki H."/>
            <person name="Tamura T."/>
        </authorList>
    </citation>
    <scope>NUCLEOTIDE SEQUENCE [LARGE SCALE GENOMIC DNA]</scope>
    <source>
        <strain evidence="4 5">NBRC 108638</strain>
    </source>
</reference>
<feature type="transmembrane region" description="Helical" evidence="1">
    <location>
        <begin position="70"/>
        <end position="88"/>
    </location>
</feature>
<name>A0A6V8L6C1_9ACTN</name>
<dbReference type="Pfam" id="PF00563">
    <property type="entry name" value="EAL"/>
    <property type="match status" value="1"/>
</dbReference>
<dbReference type="Gene3D" id="3.20.20.450">
    <property type="entry name" value="EAL domain"/>
    <property type="match status" value="1"/>
</dbReference>
<dbReference type="CDD" id="cd01948">
    <property type="entry name" value="EAL"/>
    <property type="match status" value="1"/>
</dbReference>
<dbReference type="Gene3D" id="3.30.70.270">
    <property type="match status" value="1"/>
</dbReference>
<feature type="transmembrane region" description="Helical" evidence="1">
    <location>
        <begin position="171"/>
        <end position="195"/>
    </location>
</feature>
<proteinExistence type="predicted"/>
<dbReference type="InterPro" id="IPR001633">
    <property type="entry name" value="EAL_dom"/>
</dbReference>
<dbReference type="PANTHER" id="PTHR44757">
    <property type="entry name" value="DIGUANYLATE CYCLASE DGCP"/>
    <property type="match status" value="1"/>
</dbReference>
<gene>
    <name evidence="4" type="ORF">Prum_064240</name>
</gene>
<dbReference type="Pfam" id="PF00990">
    <property type="entry name" value="GGDEF"/>
    <property type="match status" value="1"/>
</dbReference>
<dbReference type="InterPro" id="IPR029787">
    <property type="entry name" value="Nucleotide_cyclase"/>
</dbReference>
<dbReference type="Proteomes" id="UP000482960">
    <property type="component" value="Unassembled WGS sequence"/>
</dbReference>
<sequence length="771" mass="81548">MASTRHHVRVPVTLGIVTVIVGINSSGWLPERASVVLDNGAQLAAALVAIGVCAWAARRLTGAERTWRRLMAVGMAGWAAGQVIWSWYQIFSTEHLPSPSLADLGYLSLPPFALMALFAIAASAPRSTPVSRGRDRLVLVLDGLIVVASLAVLSWATVLGPVVDAGADTRLAFAVAIAHPLTGVVLTVIVALLVVTRPVPRTFRPQLFLLGLGLVALAMSDCVYAYLIASGAEQMSSLANTGYIAGPALIALAGAATVDRQRPEPPVPVRHRYDWMHLLVPYVPFIATGPLILARAATGQSLSTLEIYLGWLGLALVVARQMVTLVENTALLARVSDGQQRLVHQAYHDPLTGLANRALFRDRLQQAVERHREHGRPVALLFVDLDDFKLVNDSLGHAAGDRLLRAVGARLLTCVRVEDAVARLGGDEFAVLLEGDAIAPVPVGERIIAALREPFTVDAHVLPVTASVGVVVPDPDEPLTPDSLLRRADAAMYAGKRRGKGLLVRYDAGVSDGNGDPHLPDLLADALAGDPGAAGFEVHYQPIVRFEDAATVAVEALARWSHPAVGAIDPDVFVRLAERSGLVAALDDFVLDRACADAAALTEAYGQAVDVHVNVSAGRLGRPELEAALDRVLAAHALRPGRLVLEITETSRITDLPAAAAAARRIRARGVRVALDDFGSGFNALAQLHALPVDVVKLDAALTDIDTEPDRTEALARSVLAICAELQITVVAEGVETLSRAGALARLGCRLGQGYLYGPPRPLAALTVATG</sequence>
<keyword evidence="5" id="KW-1185">Reference proteome</keyword>
<feature type="transmembrane region" description="Helical" evidence="1">
    <location>
        <begin position="137"/>
        <end position="159"/>
    </location>
</feature>
<evidence type="ECO:0000313" key="4">
    <source>
        <dbReference type="EMBL" id="GFJ92782.1"/>
    </source>
</evidence>
<feature type="transmembrane region" description="Helical" evidence="1">
    <location>
        <begin position="207"/>
        <end position="229"/>
    </location>
</feature>
<dbReference type="SUPFAM" id="SSF55073">
    <property type="entry name" value="Nucleotide cyclase"/>
    <property type="match status" value="1"/>
</dbReference>
<dbReference type="SMART" id="SM00052">
    <property type="entry name" value="EAL"/>
    <property type="match status" value="1"/>
</dbReference>
<evidence type="ECO:0000256" key="1">
    <source>
        <dbReference type="SAM" id="Phobius"/>
    </source>
</evidence>
<dbReference type="InterPro" id="IPR035919">
    <property type="entry name" value="EAL_sf"/>
</dbReference>
<dbReference type="RefSeq" id="WP_173079576.1">
    <property type="nucleotide sequence ID" value="NZ_BAABJB010000005.1"/>
</dbReference>
<dbReference type="InterPro" id="IPR000160">
    <property type="entry name" value="GGDEF_dom"/>
</dbReference>
<evidence type="ECO:0000259" key="2">
    <source>
        <dbReference type="PROSITE" id="PS50883"/>
    </source>
</evidence>
<keyword evidence="1" id="KW-0812">Transmembrane</keyword>
<reference evidence="4 5" key="2">
    <citation type="submission" date="2020-03" db="EMBL/GenBank/DDBJ databases">
        <authorList>
            <person name="Ichikawa N."/>
            <person name="Kimura A."/>
            <person name="Kitahashi Y."/>
            <person name="Uohara A."/>
        </authorList>
    </citation>
    <scope>NUCLEOTIDE SEQUENCE [LARGE SCALE GENOMIC DNA]</scope>
    <source>
        <strain evidence="4 5">NBRC 108638</strain>
    </source>
</reference>
<dbReference type="SMART" id="SM00267">
    <property type="entry name" value="GGDEF"/>
    <property type="match status" value="1"/>
</dbReference>
<feature type="transmembrane region" description="Helical" evidence="1">
    <location>
        <begin position="12"/>
        <end position="29"/>
    </location>
</feature>
<comment type="caution">
    <text evidence="4">The sequence shown here is derived from an EMBL/GenBank/DDBJ whole genome shotgun (WGS) entry which is preliminary data.</text>
</comment>
<keyword evidence="1" id="KW-1133">Transmembrane helix</keyword>
<feature type="domain" description="GGDEF" evidence="3">
    <location>
        <begin position="376"/>
        <end position="508"/>
    </location>
</feature>
<dbReference type="InterPro" id="IPR043128">
    <property type="entry name" value="Rev_trsase/Diguanyl_cyclase"/>
</dbReference>
<evidence type="ECO:0000313" key="5">
    <source>
        <dbReference type="Proteomes" id="UP000482960"/>
    </source>
</evidence>
<dbReference type="PROSITE" id="PS50883">
    <property type="entry name" value="EAL"/>
    <property type="match status" value="1"/>
</dbReference>
<dbReference type="PANTHER" id="PTHR44757:SF2">
    <property type="entry name" value="BIOFILM ARCHITECTURE MAINTENANCE PROTEIN MBAA"/>
    <property type="match status" value="1"/>
</dbReference>
<organism evidence="4 5">
    <name type="scientific">Phytohabitans rumicis</name>
    <dbReference type="NCBI Taxonomy" id="1076125"/>
    <lineage>
        <taxon>Bacteria</taxon>
        <taxon>Bacillati</taxon>
        <taxon>Actinomycetota</taxon>
        <taxon>Actinomycetes</taxon>
        <taxon>Micromonosporales</taxon>
        <taxon>Micromonosporaceae</taxon>
    </lineage>
</organism>
<feature type="transmembrane region" description="Helical" evidence="1">
    <location>
        <begin position="108"/>
        <end position="125"/>
    </location>
</feature>
<feature type="transmembrane region" description="Helical" evidence="1">
    <location>
        <begin position="279"/>
        <end position="296"/>
    </location>
</feature>
<dbReference type="AlphaFoldDB" id="A0A6V8L6C1"/>
<dbReference type="CDD" id="cd01949">
    <property type="entry name" value="GGDEF"/>
    <property type="match status" value="1"/>
</dbReference>
<dbReference type="EMBL" id="BLPG01000001">
    <property type="protein sequence ID" value="GFJ92782.1"/>
    <property type="molecule type" value="Genomic_DNA"/>
</dbReference>
<evidence type="ECO:0000259" key="3">
    <source>
        <dbReference type="PROSITE" id="PS50887"/>
    </source>
</evidence>
<feature type="transmembrane region" description="Helical" evidence="1">
    <location>
        <begin position="41"/>
        <end position="58"/>
    </location>
</feature>
<dbReference type="InterPro" id="IPR052155">
    <property type="entry name" value="Biofilm_reg_signaling"/>
</dbReference>
<feature type="domain" description="EAL" evidence="2">
    <location>
        <begin position="516"/>
        <end position="771"/>
    </location>
</feature>
<accession>A0A6V8L6C1</accession>
<dbReference type="SUPFAM" id="SSF141868">
    <property type="entry name" value="EAL domain-like"/>
    <property type="match status" value="1"/>
</dbReference>